<dbReference type="GO" id="GO:0008610">
    <property type="term" value="P:lipid biosynthetic process"/>
    <property type="evidence" value="ECO:0007669"/>
    <property type="project" value="UniProtKB-ARBA"/>
</dbReference>
<dbReference type="RefSeq" id="WP_065054975.1">
    <property type="nucleotide sequence ID" value="NZ_LZKW01000234.1"/>
</dbReference>
<dbReference type="Pfam" id="PF00668">
    <property type="entry name" value="Condensation"/>
    <property type="match status" value="1"/>
</dbReference>
<comment type="caution">
    <text evidence="2">The sequence shown here is derived from an EMBL/GenBank/DDBJ whole genome shotgun (WGS) entry which is preliminary data.</text>
</comment>
<sequence>MIVYNPQHGQATTLVRPLGAAERLFYRYSERNPSHFSIVAEFGAVLPEKPLRAALAAVLGRHPLLSVHVEDHPGIRLGFYRAADIPPVELTVRRGPELAWQSAAAEELSRPFDRSRAPLMRALLLQSAWRSALLLTFDHTVADGISSTVVLRDVIAALNGEALTSSPVPQPQEQIVATALGSADPPDPSALADDPRMSTPSVLRPFDGALANVRTMAMTHADTARLVARCRAERTTVHAALVVAMCRVRATDRGEEFVRVLSPINLRPILGIEGGCVMCIVPTATGHTPWDGTPFWEQARATTAHLDVARSAGGIRSMSLALEQIITTDAETADAEELFTRISPWEIMVTNLGVQNLDGASPLRPTAVWGPVVVSQTDGEYLTGVTTYEGRLRMVTCGYSVPASFLKGVTDALMAALEEY</sequence>
<feature type="domain" description="Condensation" evidence="1">
    <location>
        <begin position="31"/>
        <end position="168"/>
    </location>
</feature>
<dbReference type="InterPro" id="IPR001242">
    <property type="entry name" value="Condensation_dom"/>
</dbReference>
<dbReference type="Gene3D" id="3.30.559.10">
    <property type="entry name" value="Chloramphenicol acetyltransferase-like domain"/>
    <property type="match status" value="1"/>
</dbReference>
<dbReference type="GO" id="GO:0003824">
    <property type="term" value="F:catalytic activity"/>
    <property type="evidence" value="ECO:0007669"/>
    <property type="project" value="InterPro"/>
</dbReference>
<dbReference type="Gene3D" id="3.30.559.30">
    <property type="entry name" value="Nonribosomal peptide synthetase, condensation domain"/>
    <property type="match status" value="1"/>
</dbReference>
<organism evidence="2 3">
    <name type="scientific">Mycobacterium colombiense</name>
    <dbReference type="NCBI Taxonomy" id="339268"/>
    <lineage>
        <taxon>Bacteria</taxon>
        <taxon>Bacillati</taxon>
        <taxon>Actinomycetota</taxon>
        <taxon>Actinomycetes</taxon>
        <taxon>Mycobacteriales</taxon>
        <taxon>Mycobacteriaceae</taxon>
        <taxon>Mycobacterium</taxon>
        <taxon>Mycobacterium avium complex (MAC)</taxon>
    </lineage>
</organism>
<proteinExistence type="predicted"/>
<protein>
    <recommendedName>
        <fullName evidence="1">Condensation domain-containing protein</fullName>
    </recommendedName>
</protein>
<evidence type="ECO:0000313" key="2">
    <source>
        <dbReference type="EMBL" id="OBJ63305.1"/>
    </source>
</evidence>
<dbReference type="InterPro" id="IPR023213">
    <property type="entry name" value="CAT-like_dom_sf"/>
</dbReference>
<dbReference type="PANTHER" id="PTHR28037">
    <property type="entry name" value="ALCOHOL O-ACETYLTRANSFERASE 1-RELATED"/>
    <property type="match status" value="1"/>
</dbReference>
<dbReference type="PANTHER" id="PTHR28037:SF1">
    <property type="entry name" value="ALCOHOL O-ACETYLTRANSFERASE 1-RELATED"/>
    <property type="match status" value="1"/>
</dbReference>
<dbReference type="EMBL" id="LZLG01000024">
    <property type="protein sequence ID" value="OBJ63305.1"/>
    <property type="molecule type" value="Genomic_DNA"/>
</dbReference>
<dbReference type="InterPro" id="IPR052058">
    <property type="entry name" value="Alcohol_O-acetyltransferase"/>
</dbReference>
<gene>
    <name evidence="2" type="ORF">A5628_02520</name>
</gene>
<name>A0A853M810_9MYCO</name>
<dbReference type="SUPFAM" id="SSF52777">
    <property type="entry name" value="CoA-dependent acyltransferases"/>
    <property type="match status" value="2"/>
</dbReference>
<accession>A0A853M810</accession>
<dbReference type="Proteomes" id="UP000093894">
    <property type="component" value="Unassembled WGS sequence"/>
</dbReference>
<dbReference type="AlphaFoldDB" id="A0A853M810"/>
<evidence type="ECO:0000259" key="1">
    <source>
        <dbReference type="Pfam" id="PF00668"/>
    </source>
</evidence>
<evidence type="ECO:0000313" key="3">
    <source>
        <dbReference type="Proteomes" id="UP000093894"/>
    </source>
</evidence>
<reference evidence="2 3" key="1">
    <citation type="submission" date="2016-06" db="EMBL/GenBank/DDBJ databases">
        <authorList>
            <person name="Sutton G."/>
            <person name="Brinkac L."/>
            <person name="Sanka R."/>
            <person name="Adams M."/>
            <person name="Lau E."/>
            <person name="Garcia-Basteiro A."/>
            <person name="Lopez-Varela E."/>
            <person name="Palencia S."/>
        </authorList>
    </citation>
    <scope>NUCLEOTIDE SEQUENCE [LARGE SCALE GENOMIC DNA]</scope>
    <source>
        <strain evidence="2 3">1164983.0</strain>
    </source>
</reference>